<reference evidence="3" key="1">
    <citation type="submission" date="2021-11" db="EMBL/GenBank/DDBJ databases">
        <title>Cultivation dependent microbiological survey of springs from the worlds oldest radium mine currently devoted to the extraction of radon-saturated water.</title>
        <authorList>
            <person name="Kapinusova G."/>
            <person name="Smrhova T."/>
            <person name="Strejcek M."/>
            <person name="Suman J."/>
            <person name="Jani K."/>
            <person name="Pajer P."/>
            <person name="Uhlik O."/>
        </authorList>
    </citation>
    <scope>NUCLEOTIDE SEQUENCE [LARGE SCALE GENOMIC DNA]</scope>
    <source>
        <strain evidence="3">J379</strain>
    </source>
</reference>
<protein>
    <submittedName>
        <fullName evidence="2">Uncharacterized protein</fullName>
    </submittedName>
</protein>
<evidence type="ECO:0000313" key="3">
    <source>
        <dbReference type="Proteomes" id="UP001058860"/>
    </source>
</evidence>
<dbReference type="Proteomes" id="UP001058860">
    <property type="component" value="Chromosome"/>
</dbReference>
<gene>
    <name evidence="2" type="ORF">LRS13_01465</name>
</gene>
<feature type="chain" id="PRO_5045543371" evidence="1">
    <location>
        <begin position="25"/>
        <end position="152"/>
    </location>
</feature>
<evidence type="ECO:0000256" key="1">
    <source>
        <dbReference type="SAM" id="SignalP"/>
    </source>
</evidence>
<proteinExistence type="predicted"/>
<keyword evidence="1" id="KW-0732">Signal</keyword>
<dbReference type="RefSeq" id="WP_353864719.1">
    <property type="nucleotide sequence ID" value="NZ_CP088295.1"/>
</dbReference>
<feature type="signal peptide" evidence="1">
    <location>
        <begin position="1"/>
        <end position="24"/>
    </location>
</feature>
<dbReference type="EMBL" id="CP088295">
    <property type="protein sequence ID" value="UUY04227.1"/>
    <property type="molecule type" value="Genomic_DNA"/>
</dbReference>
<sequence>MRSRCLVATLAVAGLLCMSTAAEARAVPWGGTGANDLGPASLLLSNSNGRVSVSSLQVVMACTDTSDGTESSRAFSIVSNIRVALRRNRFSFDFTATSGGRLGRVRLTGVLGSNGTGSARATVDATGTDEGTGAVIERCQSAVNFRLRRGRA</sequence>
<accession>A0ABY5PI38</accession>
<organism evidence="2 3">
    <name type="scientific">Svornostia abyssi</name>
    <dbReference type="NCBI Taxonomy" id="2898438"/>
    <lineage>
        <taxon>Bacteria</taxon>
        <taxon>Bacillati</taxon>
        <taxon>Actinomycetota</taxon>
        <taxon>Thermoleophilia</taxon>
        <taxon>Solirubrobacterales</taxon>
        <taxon>Baekduiaceae</taxon>
        <taxon>Svornostia</taxon>
    </lineage>
</organism>
<keyword evidence="3" id="KW-1185">Reference proteome</keyword>
<evidence type="ECO:0000313" key="2">
    <source>
        <dbReference type="EMBL" id="UUY04227.1"/>
    </source>
</evidence>
<name>A0ABY5PI38_9ACTN</name>